<dbReference type="GO" id="GO:0005886">
    <property type="term" value="C:plasma membrane"/>
    <property type="evidence" value="ECO:0007669"/>
    <property type="project" value="UniProtKB-SubCell"/>
</dbReference>
<keyword evidence="6 8" id="KW-0472">Membrane</keyword>
<keyword evidence="4 8" id="KW-0812">Transmembrane</keyword>
<dbReference type="AlphaFoldDB" id="A0A917APR6"/>
<evidence type="ECO:0000256" key="6">
    <source>
        <dbReference type="ARBA" id="ARBA00023136"/>
    </source>
</evidence>
<dbReference type="Pfam" id="PF03799">
    <property type="entry name" value="FtsQ_DivIB_C"/>
    <property type="match status" value="1"/>
</dbReference>
<evidence type="ECO:0000259" key="9">
    <source>
        <dbReference type="PROSITE" id="PS51779"/>
    </source>
</evidence>
<accession>A0A917APR6</accession>
<evidence type="ECO:0000256" key="5">
    <source>
        <dbReference type="ARBA" id="ARBA00022989"/>
    </source>
</evidence>
<comment type="caution">
    <text evidence="10">The sequence shown here is derived from an EMBL/GenBank/DDBJ whole genome shotgun (WGS) entry which is preliminary data.</text>
</comment>
<dbReference type="GO" id="GO:0043093">
    <property type="term" value="P:FtsZ-dependent cytokinesis"/>
    <property type="evidence" value="ECO:0007669"/>
    <property type="project" value="UniProtKB-UniRule"/>
</dbReference>
<dbReference type="Proteomes" id="UP000605259">
    <property type="component" value="Unassembled WGS sequence"/>
</dbReference>
<dbReference type="EMBL" id="BMFK01000001">
    <property type="protein sequence ID" value="GGE66276.1"/>
    <property type="molecule type" value="Genomic_DNA"/>
</dbReference>
<comment type="similarity">
    <text evidence="8">Belongs to the FtsQ/DivIB family. DivIB subfamily.</text>
</comment>
<dbReference type="HAMAP" id="MF_00912">
    <property type="entry name" value="DivIB"/>
    <property type="match status" value="1"/>
</dbReference>
<dbReference type="Gene3D" id="3.40.50.10960">
    <property type="match status" value="1"/>
</dbReference>
<comment type="function">
    <text evidence="8">Cell division protein that may be involved in stabilizing or promoting the assembly of the division complex.</text>
</comment>
<dbReference type="PANTHER" id="PTHR37820">
    <property type="entry name" value="CELL DIVISION PROTEIN DIVIB"/>
    <property type="match status" value="1"/>
</dbReference>
<evidence type="ECO:0000256" key="3">
    <source>
        <dbReference type="ARBA" id="ARBA00022618"/>
    </source>
</evidence>
<dbReference type="PROSITE" id="PS51779">
    <property type="entry name" value="POTRA"/>
    <property type="match status" value="1"/>
</dbReference>
<dbReference type="RefSeq" id="WP_188387801.1">
    <property type="nucleotide sequence ID" value="NZ_BMFK01000001.1"/>
</dbReference>
<keyword evidence="5 8" id="KW-1133">Transmembrane helix</keyword>
<comment type="subcellular location">
    <subcellularLocation>
        <location evidence="8">Cell membrane</location>
        <topology evidence="8">Single-pass type II membrane protein</topology>
    </subcellularLocation>
    <subcellularLocation>
        <location evidence="1">Membrane</location>
    </subcellularLocation>
    <text evidence="8">Localizes to the division septum.</text>
</comment>
<dbReference type="Gene3D" id="3.10.20.310">
    <property type="entry name" value="membrane protein fhac"/>
    <property type="match status" value="1"/>
</dbReference>
<proteinExistence type="inferred from homology"/>
<dbReference type="InterPro" id="IPR005548">
    <property type="entry name" value="Cell_div_FtsQ/DivIB_C"/>
</dbReference>
<dbReference type="PANTHER" id="PTHR37820:SF1">
    <property type="entry name" value="CELL DIVISION PROTEIN FTSQ"/>
    <property type="match status" value="1"/>
</dbReference>
<gene>
    <name evidence="10" type="primary">ftsQ</name>
    <name evidence="8" type="synonym">divIB</name>
    <name evidence="10" type="ORF">GCM10007140_15570</name>
</gene>
<evidence type="ECO:0000313" key="11">
    <source>
        <dbReference type="Proteomes" id="UP000605259"/>
    </source>
</evidence>
<reference evidence="10" key="1">
    <citation type="journal article" date="2014" name="Int. J. Syst. Evol. Microbiol.">
        <title>Complete genome sequence of Corynebacterium casei LMG S-19264T (=DSM 44701T), isolated from a smear-ripened cheese.</title>
        <authorList>
            <consortium name="US DOE Joint Genome Institute (JGI-PGF)"/>
            <person name="Walter F."/>
            <person name="Albersmeier A."/>
            <person name="Kalinowski J."/>
            <person name="Ruckert C."/>
        </authorList>
    </citation>
    <scope>NUCLEOTIDE SEQUENCE</scope>
    <source>
        <strain evidence="10">CGMCC 1.12698</strain>
    </source>
</reference>
<feature type="transmembrane region" description="Helical" evidence="8">
    <location>
        <begin position="28"/>
        <end position="47"/>
    </location>
</feature>
<dbReference type="Pfam" id="PF08478">
    <property type="entry name" value="POTRA_1"/>
    <property type="match status" value="1"/>
</dbReference>
<protein>
    <recommendedName>
        <fullName evidence="8">Cell division protein DivIB</fullName>
    </recommendedName>
</protein>
<sequence>MEKEKVIDLGERIPRLKQELRRKSNYRLVFYIFFFFFVMIAVLYFQIAFGNISKIEVEGNKYVTKEEVIQLSGLKNETSYWKISEEAVEAEIKKHGEIQSAKVTKKFPNNIYIKVEEYGTVGYLMKGSSYHPVLENGKVLDVSIEGEFPVQAPLLYDFREKEEALEGETQNPGLQFEELQELAAEMAILPESIRKSISEIYYTPKEKDALSITLFMSEGFEVHVTINDFANKMLLYPAIAEDKKHLKGIINLEKGAYYAPYETAE</sequence>
<dbReference type="InterPro" id="IPR026580">
    <property type="entry name" value="DivIB"/>
</dbReference>
<evidence type="ECO:0000256" key="4">
    <source>
        <dbReference type="ARBA" id="ARBA00022692"/>
    </source>
</evidence>
<feature type="domain" description="POTRA" evidence="9">
    <location>
        <begin position="50"/>
        <end position="118"/>
    </location>
</feature>
<evidence type="ECO:0000256" key="1">
    <source>
        <dbReference type="ARBA" id="ARBA00004370"/>
    </source>
</evidence>
<keyword evidence="7 8" id="KW-0131">Cell cycle</keyword>
<name>A0A917APR6_9BACI</name>
<evidence type="ECO:0000256" key="2">
    <source>
        <dbReference type="ARBA" id="ARBA00022475"/>
    </source>
</evidence>
<keyword evidence="11" id="KW-1185">Reference proteome</keyword>
<dbReference type="InterPro" id="IPR013685">
    <property type="entry name" value="POTRA_FtsQ_type"/>
</dbReference>
<dbReference type="InterPro" id="IPR050487">
    <property type="entry name" value="FtsQ_DivIB"/>
</dbReference>
<evidence type="ECO:0000256" key="8">
    <source>
        <dbReference type="HAMAP-Rule" id="MF_00912"/>
    </source>
</evidence>
<keyword evidence="2 8" id="KW-1003">Cell membrane</keyword>
<dbReference type="InterPro" id="IPR034746">
    <property type="entry name" value="POTRA"/>
</dbReference>
<evidence type="ECO:0000256" key="7">
    <source>
        <dbReference type="ARBA" id="ARBA00023306"/>
    </source>
</evidence>
<reference evidence="10" key="2">
    <citation type="submission" date="2020-09" db="EMBL/GenBank/DDBJ databases">
        <authorList>
            <person name="Sun Q."/>
            <person name="Zhou Y."/>
        </authorList>
    </citation>
    <scope>NUCLEOTIDE SEQUENCE</scope>
    <source>
        <strain evidence="10">CGMCC 1.12698</strain>
    </source>
</reference>
<organism evidence="10 11">
    <name type="scientific">Priestia taiwanensis</name>
    <dbReference type="NCBI Taxonomy" id="1347902"/>
    <lineage>
        <taxon>Bacteria</taxon>
        <taxon>Bacillati</taxon>
        <taxon>Bacillota</taxon>
        <taxon>Bacilli</taxon>
        <taxon>Bacillales</taxon>
        <taxon>Bacillaceae</taxon>
        <taxon>Priestia</taxon>
    </lineage>
</organism>
<dbReference type="GO" id="GO:0032153">
    <property type="term" value="C:cell division site"/>
    <property type="evidence" value="ECO:0007669"/>
    <property type="project" value="UniProtKB-UniRule"/>
</dbReference>
<keyword evidence="3 8" id="KW-0132">Cell division</keyword>
<evidence type="ECO:0000313" key="10">
    <source>
        <dbReference type="EMBL" id="GGE66276.1"/>
    </source>
</evidence>